<protein>
    <submittedName>
        <fullName evidence="2">Uncharacterized protein</fullName>
    </submittedName>
</protein>
<accession>A0A9D4DGF9</accession>
<dbReference type="EMBL" id="JAIWYP010000010">
    <property type="protein sequence ID" value="KAH3748095.1"/>
    <property type="molecule type" value="Genomic_DNA"/>
</dbReference>
<reference evidence="2" key="1">
    <citation type="journal article" date="2019" name="bioRxiv">
        <title>The Genome of the Zebra Mussel, Dreissena polymorpha: A Resource for Invasive Species Research.</title>
        <authorList>
            <person name="McCartney M.A."/>
            <person name="Auch B."/>
            <person name="Kono T."/>
            <person name="Mallez S."/>
            <person name="Zhang Y."/>
            <person name="Obille A."/>
            <person name="Becker A."/>
            <person name="Abrahante J.E."/>
            <person name="Garbe J."/>
            <person name="Badalamenti J.P."/>
            <person name="Herman A."/>
            <person name="Mangelson H."/>
            <person name="Liachko I."/>
            <person name="Sullivan S."/>
            <person name="Sone E.D."/>
            <person name="Koren S."/>
            <person name="Silverstein K.A.T."/>
            <person name="Beckman K.B."/>
            <person name="Gohl D.M."/>
        </authorList>
    </citation>
    <scope>NUCLEOTIDE SEQUENCE</scope>
    <source>
        <strain evidence="2">Duluth1</strain>
        <tissue evidence="2">Whole animal</tissue>
    </source>
</reference>
<proteinExistence type="predicted"/>
<sequence length="67" mass="6973">MGLRRPPAPPPESADSQQITISAKSVLATSSISNSKSPNEPGSSPTTRAQSEMNPLPEIEAPGWISS</sequence>
<name>A0A9D4DGF9_DREPO</name>
<comment type="caution">
    <text evidence="2">The sequence shown here is derived from an EMBL/GenBank/DDBJ whole genome shotgun (WGS) entry which is preliminary data.</text>
</comment>
<feature type="compositionally biased region" description="Polar residues" evidence="1">
    <location>
        <begin position="28"/>
        <end position="53"/>
    </location>
</feature>
<evidence type="ECO:0000256" key="1">
    <source>
        <dbReference type="SAM" id="MobiDB-lite"/>
    </source>
</evidence>
<dbReference type="Proteomes" id="UP000828390">
    <property type="component" value="Unassembled WGS sequence"/>
</dbReference>
<gene>
    <name evidence="2" type="ORF">DPMN_182532</name>
</gene>
<reference evidence="2" key="2">
    <citation type="submission" date="2020-11" db="EMBL/GenBank/DDBJ databases">
        <authorList>
            <person name="McCartney M.A."/>
            <person name="Auch B."/>
            <person name="Kono T."/>
            <person name="Mallez S."/>
            <person name="Becker A."/>
            <person name="Gohl D.M."/>
            <person name="Silverstein K.A.T."/>
            <person name="Koren S."/>
            <person name="Bechman K.B."/>
            <person name="Herman A."/>
            <person name="Abrahante J.E."/>
            <person name="Garbe J."/>
        </authorList>
    </citation>
    <scope>NUCLEOTIDE SEQUENCE</scope>
    <source>
        <strain evidence="2">Duluth1</strain>
        <tissue evidence="2">Whole animal</tissue>
    </source>
</reference>
<evidence type="ECO:0000313" key="2">
    <source>
        <dbReference type="EMBL" id="KAH3748095.1"/>
    </source>
</evidence>
<keyword evidence="3" id="KW-1185">Reference proteome</keyword>
<feature type="region of interest" description="Disordered" evidence="1">
    <location>
        <begin position="28"/>
        <end position="67"/>
    </location>
</feature>
<dbReference type="AlphaFoldDB" id="A0A9D4DGF9"/>
<evidence type="ECO:0000313" key="3">
    <source>
        <dbReference type="Proteomes" id="UP000828390"/>
    </source>
</evidence>
<organism evidence="2 3">
    <name type="scientific">Dreissena polymorpha</name>
    <name type="common">Zebra mussel</name>
    <name type="synonym">Mytilus polymorpha</name>
    <dbReference type="NCBI Taxonomy" id="45954"/>
    <lineage>
        <taxon>Eukaryota</taxon>
        <taxon>Metazoa</taxon>
        <taxon>Spiralia</taxon>
        <taxon>Lophotrochozoa</taxon>
        <taxon>Mollusca</taxon>
        <taxon>Bivalvia</taxon>
        <taxon>Autobranchia</taxon>
        <taxon>Heteroconchia</taxon>
        <taxon>Euheterodonta</taxon>
        <taxon>Imparidentia</taxon>
        <taxon>Neoheterodontei</taxon>
        <taxon>Myida</taxon>
        <taxon>Dreissenoidea</taxon>
        <taxon>Dreissenidae</taxon>
        <taxon>Dreissena</taxon>
    </lineage>
</organism>